<evidence type="ECO:0000256" key="2">
    <source>
        <dbReference type="SAM" id="MobiDB-lite"/>
    </source>
</evidence>
<feature type="region of interest" description="Disordered" evidence="2">
    <location>
        <begin position="277"/>
        <end position="312"/>
    </location>
</feature>
<sequence length="611" mass="66935">MGNQKNEVPDGGWGWVVVGGSLVISMIADGISFSFGLLYIEFLEYFGASKSATSWIGSLFMAVPLLSGPLCSALVDRFGCRWMTIVGGCVSCAGFVASAFSTSIVTMYCTFGIISGLGLGLCYVTAVVSIAYWFDKKRTLATSLGASGTGIGTFVYAPLTRLAISYYGWRGTVLLLAGTFLNMCVCGALMRDPDWWIEAQKSSRASSLCHDLDELKRMLEAGTMSNDYVRPPLTPIAEQSYHSLVNIPTFVESTDKVPPELVEHLLGKEQALRLANPGRILEERDKTKSKSLSGRLNSMSEGDANSPKSGREMTDVPEVIVDHFKTANSRSHVTRPWAHRLRNIRVHRNSVMYRGAILNMHKYRLTVSSCPDIFKNSMTTIAKEGAETWKDELVDLLEGMTDFSMFGDLHFLLMSLSTTLLFIWFIVPYFYLADYMTTLGYTEEKGSFILAAIGIANTFGMVIMGWVGDKPWLNVTKTYAGCLILTGLFTLIMPLVSGNMVTLTLASVGFGMFVSSNFSFTPTILVELIALDRFTTAYGLTLLCQGIGTLIGPPLAGWIFDLTQSWDLSFYMAGGWIVIAGVLMAVIPAVKTVRLWGSESQSESQSRSVTT</sequence>
<reference evidence="5" key="1">
    <citation type="submission" date="2022-01" db="UniProtKB">
        <authorList>
            <consortium name="EnsemblMetazoa"/>
        </authorList>
    </citation>
    <scope>IDENTIFICATION</scope>
</reference>
<keyword evidence="3" id="KW-0472">Membrane</keyword>
<dbReference type="Gene3D" id="1.20.1250.20">
    <property type="entry name" value="MFS general substrate transporter like domains"/>
    <property type="match status" value="2"/>
</dbReference>
<feature type="transmembrane region" description="Helical" evidence="3">
    <location>
        <begin position="111"/>
        <end position="133"/>
    </location>
</feature>
<feature type="transmembrane region" description="Helical" evidence="3">
    <location>
        <begin position="52"/>
        <end position="75"/>
    </location>
</feature>
<evidence type="ECO:0000256" key="1">
    <source>
        <dbReference type="ARBA" id="ARBA00004141"/>
    </source>
</evidence>
<dbReference type="Pfam" id="PF07690">
    <property type="entry name" value="MFS_1"/>
    <property type="match status" value="2"/>
</dbReference>
<proteinExistence type="predicted"/>
<feature type="transmembrane region" description="Helical" evidence="3">
    <location>
        <begin position="537"/>
        <end position="556"/>
    </location>
</feature>
<dbReference type="KEGG" id="clec:106672382"/>
<dbReference type="PANTHER" id="PTHR11360">
    <property type="entry name" value="MONOCARBOXYLATE TRANSPORTER"/>
    <property type="match status" value="1"/>
</dbReference>
<accession>A0A8I6S5D5</accession>
<evidence type="ECO:0000256" key="3">
    <source>
        <dbReference type="SAM" id="Phobius"/>
    </source>
</evidence>
<feature type="transmembrane region" description="Helical" evidence="3">
    <location>
        <begin position="447"/>
        <end position="467"/>
    </location>
</feature>
<comment type="subcellular location">
    <subcellularLocation>
        <location evidence="1">Membrane</location>
        <topology evidence="1">Multi-pass membrane protein</topology>
    </subcellularLocation>
</comment>
<feature type="transmembrane region" description="Helical" evidence="3">
    <location>
        <begin position="568"/>
        <end position="590"/>
    </location>
</feature>
<organism evidence="5 6">
    <name type="scientific">Cimex lectularius</name>
    <name type="common">Bed bug</name>
    <name type="synonym">Acanthia lectularia</name>
    <dbReference type="NCBI Taxonomy" id="79782"/>
    <lineage>
        <taxon>Eukaryota</taxon>
        <taxon>Metazoa</taxon>
        <taxon>Ecdysozoa</taxon>
        <taxon>Arthropoda</taxon>
        <taxon>Hexapoda</taxon>
        <taxon>Insecta</taxon>
        <taxon>Pterygota</taxon>
        <taxon>Neoptera</taxon>
        <taxon>Paraneoptera</taxon>
        <taxon>Hemiptera</taxon>
        <taxon>Heteroptera</taxon>
        <taxon>Panheteroptera</taxon>
        <taxon>Cimicomorpha</taxon>
        <taxon>Cimicidae</taxon>
        <taxon>Cimex</taxon>
    </lineage>
</organism>
<feature type="transmembrane region" description="Helical" evidence="3">
    <location>
        <begin position="479"/>
        <end position="497"/>
    </location>
</feature>
<keyword evidence="3" id="KW-0812">Transmembrane</keyword>
<dbReference type="InterPro" id="IPR020846">
    <property type="entry name" value="MFS_dom"/>
</dbReference>
<dbReference type="RefSeq" id="XP_014259251.1">
    <property type="nucleotide sequence ID" value="XM_014403765.2"/>
</dbReference>
<feature type="transmembrane region" description="Helical" evidence="3">
    <location>
        <begin position="171"/>
        <end position="190"/>
    </location>
</feature>
<dbReference type="GO" id="GO:0016020">
    <property type="term" value="C:membrane"/>
    <property type="evidence" value="ECO:0007669"/>
    <property type="project" value="UniProtKB-SubCell"/>
</dbReference>
<dbReference type="OMA" id="LPWMNIN"/>
<dbReference type="PANTHER" id="PTHR11360:SF111">
    <property type="entry name" value="CHASKI, ISOFORM A"/>
    <property type="match status" value="1"/>
</dbReference>
<dbReference type="InterPro" id="IPR011701">
    <property type="entry name" value="MFS"/>
</dbReference>
<feature type="transmembrane region" description="Helical" evidence="3">
    <location>
        <begin position="140"/>
        <end position="159"/>
    </location>
</feature>
<feature type="transmembrane region" description="Helical" evidence="3">
    <location>
        <begin position="12"/>
        <end position="40"/>
    </location>
</feature>
<feature type="transmembrane region" description="Helical" evidence="3">
    <location>
        <begin position="82"/>
        <end position="105"/>
    </location>
</feature>
<dbReference type="GeneID" id="106672382"/>
<keyword evidence="3" id="KW-1133">Transmembrane helix</keyword>
<dbReference type="PROSITE" id="PS50850">
    <property type="entry name" value="MFS"/>
    <property type="match status" value="1"/>
</dbReference>
<feature type="compositionally biased region" description="Polar residues" evidence="2">
    <location>
        <begin position="290"/>
        <end position="300"/>
    </location>
</feature>
<keyword evidence="6" id="KW-1185">Reference proteome</keyword>
<feature type="transmembrane region" description="Helical" evidence="3">
    <location>
        <begin position="409"/>
        <end position="427"/>
    </location>
</feature>
<evidence type="ECO:0000259" key="4">
    <source>
        <dbReference type="PROSITE" id="PS50850"/>
    </source>
</evidence>
<evidence type="ECO:0000313" key="5">
    <source>
        <dbReference type="EnsemblMetazoa" id="XP_014259251.1"/>
    </source>
</evidence>
<dbReference type="GO" id="GO:0008028">
    <property type="term" value="F:monocarboxylic acid transmembrane transporter activity"/>
    <property type="evidence" value="ECO:0007669"/>
    <property type="project" value="TreeGrafter"/>
</dbReference>
<evidence type="ECO:0000313" key="6">
    <source>
        <dbReference type="Proteomes" id="UP000494040"/>
    </source>
</evidence>
<dbReference type="Proteomes" id="UP000494040">
    <property type="component" value="Unassembled WGS sequence"/>
</dbReference>
<protein>
    <recommendedName>
        <fullName evidence="4">Major facilitator superfamily (MFS) profile domain-containing protein</fullName>
    </recommendedName>
</protein>
<dbReference type="OrthoDB" id="410267at2759"/>
<dbReference type="EnsemblMetazoa" id="XM_014403765.2">
    <property type="protein sequence ID" value="XP_014259251.1"/>
    <property type="gene ID" value="LOC106672382"/>
</dbReference>
<feature type="domain" description="Major facilitator superfamily (MFS) profile" evidence="4">
    <location>
        <begin position="403"/>
        <end position="611"/>
    </location>
</feature>
<feature type="transmembrane region" description="Helical" evidence="3">
    <location>
        <begin position="503"/>
        <end position="525"/>
    </location>
</feature>
<dbReference type="AlphaFoldDB" id="A0A8I6S5D5"/>
<name>A0A8I6S5D5_CIMLE</name>
<dbReference type="InterPro" id="IPR036259">
    <property type="entry name" value="MFS_trans_sf"/>
</dbReference>
<dbReference type="InterPro" id="IPR050327">
    <property type="entry name" value="Proton-linked_MCT"/>
</dbReference>
<dbReference type="SUPFAM" id="SSF103473">
    <property type="entry name" value="MFS general substrate transporter"/>
    <property type="match status" value="1"/>
</dbReference>